<evidence type="ECO:0000313" key="2">
    <source>
        <dbReference type="Proteomes" id="UP001054945"/>
    </source>
</evidence>
<sequence>MINVQQLQPSRNLIKILKQKQAGLEKIPQSKIICDVKKTDELAQSKLTAQNDKCSAVTAIKKSDQNTEAKQAGLEKFLKAKLYAMLKRQMNWPKVN</sequence>
<proteinExistence type="predicted"/>
<dbReference type="Proteomes" id="UP001054945">
    <property type="component" value="Unassembled WGS sequence"/>
</dbReference>
<reference evidence="1 2" key="1">
    <citation type="submission" date="2021-06" db="EMBL/GenBank/DDBJ databases">
        <title>Caerostris extrusa draft genome.</title>
        <authorList>
            <person name="Kono N."/>
            <person name="Arakawa K."/>
        </authorList>
    </citation>
    <scope>NUCLEOTIDE SEQUENCE [LARGE SCALE GENOMIC DNA]</scope>
</reference>
<dbReference type="EMBL" id="BPLR01003381">
    <property type="protein sequence ID" value="GIX83904.1"/>
    <property type="molecule type" value="Genomic_DNA"/>
</dbReference>
<gene>
    <name evidence="1" type="ORF">CEXT_268651</name>
</gene>
<accession>A0AAV4NGH2</accession>
<keyword evidence="2" id="KW-1185">Reference proteome</keyword>
<dbReference type="AlphaFoldDB" id="A0AAV4NGH2"/>
<organism evidence="1 2">
    <name type="scientific">Caerostris extrusa</name>
    <name type="common">Bark spider</name>
    <name type="synonym">Caerostris bankana</name>
    <dbReference type="NCBI Taxonomy" id="172846"/>
    <lineage>
        <taxon>Eukaryota</taxon>
        <taxon>Metazoa</taxon>
        <taxon>Ecdysozoa</taxon>
        <taxon>Arthropoda</taxon>
        <taxon>Chelicerata</taxon>
        <taxon>Arachnida</taxon>
        <taxon>Araneae</taxon>
        <taxon>Araneomorphae</taxon>
        <taxon>Entelegynae</taxon>
        <taxon>Araneoidea</taxon>
        <taxon>Araneidae</taxon>
        <taxon>Caerostris</taxon>
    </lineage>
</organism>
<name>A0AAV4NGH2_CAEEX</name>
<evidence type="ECO:0000313" key="1">
    <source>
        <dbReference type="EMBL" id="GIX83904.1"/>
    </source>
</evidence>
<comment type="caution">
    <text evidence="1">The sequence shown here is derived from an EMBL/GenBank/DDBJ whole genome shotgun (WGS) entry which is preliminary data.</text>
</comment>
<protein>
    <submittedName>
        <fullName evidence="1">Uncharacterized protein</fullName>
    </submittedName>
</protein>